<dbReference type="RefSeq" id="WP_247341994.1">
    <property type="nucleotide sequence ID" value="NZ_CP095550.1"/>
</dbReference>
<proteinExistence type="predicted"/>
<reference evidence="2" key="1">
    <citation type="journal article" date="2019" name="Int. J. Syst. Evol. Microbiol.">
        <title>The Global Catalogue of Microorganisms (GCM) 10K type strain sequencing project: providing services to taxonomists for standard genome sequencing and annotation.</title>
        <authorList>
            <consortium name="The Broad Institute Genomics Platform"/>
            <consortium name="The Broad Institute Genome Sequencing Center for Infectious Disease"/>
            <person name="Wu L."/>
            <person name="Ma J."/>
        </authorList>
    </citation>
    <scope>NUCLEOTIDE SEQUENCE [LARGE SCALE GENOMIC DNA]</scope>
    <source>
        <strain evidence="2">CGMCC 1.15474</strain>
    </source>
</reference>
<gene>
    <name evidence="1" type="ORF">ACFSKK_02910</name>
</gene>
<name>A0ABW5BT69_9BACI</name>
<protein>
    <submittedName>
        <fullName evidence="1">Uncharacterized protein</fullName>
    </submittedName>
</protein>
<dbReference type="EMBL" id="JBHUIK010000001">
    <property type="protein sequence ID" value="MFD2212660.1"/>
    <property type="molecule type" value="Genomic_DNA"/>
</dbReference>
<dbReference type="Proteomes" id="UP001597318">
    <property type="component" value="Unassembled WGS sequence"/>
</dbReference>
<evidence type="ECO:0000313" key="2">
    <source>
        <dbReference type="Proteomes" id="UP001597318"/>
    </source>
</evidence>
<comment type="caution">
    <text evidence="1">The sequence shown here is derived from an EMBL/GenBank/DDBJ whole genome shotgun (WGS) entry which is preliminary data.</text>
</comment>
<accession>A0ABW5BT69</accession>
<evidence type="ECO:0000313" key="1">
    <source>
        <dbReference type="EMBL" id="MFD2212660.1"/>
    </source>
</evidence>
<sequence length="48" mass="5763">MWVITRYAKGKIFMYECNTETEARELLKNIEGNKILSEVIYYNDPVFK</sequence>
<organism evidence="1 2">
    <name type="scientific">Metabacillus endolithicus</name>
    <dbReference type="NCBI Taxonomy" id="1535204"/>
    <lineage>
        <taxon>Bacteria</taxon>
        <taxon>Bacillati</taxon>
        <taxon>Bacillota</taxon>
        <taxon>Bacilli</taxon>
        <taxon>Bacillales</taxon>
        <taxon>Bacillaceae</taxon>
        <taxon>Metabacillus</taxon>
    </lineage>
</organism>
<keyword evidence="2" id="KW-1185">Reference proteome</keyword>